<protein>
    <recommendedName>
        <fullName evidence="2">Stage 0 sporulation protein A homolog</fullName>
    </recommendedName>
</protein>
<gene>
    <name evidence="13" type="ORF">CLORY_08630</name>
</gene>
<dbReference type="InterPro" id="IPR020449">
    <property type="entry name" value="Tscrpt_reg_AraC-type_HTH"/>
</dbReference>
<dbReference type="PROSITE" id="PS00041">
    <property type="entry name" value="HTH_ARAC_FAMILY_1"/>
    <property type="match status" value="1"/>
</dbReference>
<dbReference type="GO" id="GO:0043565">
    <property type="term" value="F:sequence-specific DNA binding"/>
    <property type="evidence" value="ECO:0007669"/>
    <property type="project" value="InterPro"/>
</dbReference>
<dbReference type="SMART" id="SM00342">
    <property type="entry name" value="HTH_ARAC"/>
    <property type="match status" value="1"/>
</dbReference>
<dbReference type="PANTHER" id="PTHR42713:SF3">
    <property type="entry name" value="TRANSCRIPTIONAL REGULATORY PROTEIN HPTR"/>
    <property type="match status" value="1"/>
</dbReference>
<dbReference type="Proteomes" id="UP000190080">
    <property type="component" value="Unassembled WGS sequence"/>
</dbReference>
<feature type="domain" description="HTH araC/xylS-type" evidence="11">
    <location>
        <begin position="407"/>
        <end position="505"/>
    </location>
</feature>
<dbReference type="Gene3D" id="1.10.10.60">
    <property type="entry name" value="Homeodomain-like"/>
    <property type="match status" value="2"/>
</dbReference>
<evidence type="ECO:0000256" key="10">
    <source>
        <dbReference type="PROSITE-ProRule" id="PRU00169"/>
    </source>
</evidence>
<dbReference type="InterPro" id="IPR018062">
    <property type="entry name" value="HTH_AraC-typ_CS"/>
</dbReference>
<organism evidence="13 14">
    <name type="scientific">Clostridium oryzae</name>
    <dbReference type="NCBI Taxonomy" id="1450648"/>
    <lineage>
        <taxon>Bacteria</taxon>
        <taxon>Bacillati</taxon>
        <taxon>Bacillota</taxon>
        <taxon>Clostridia</taxon>
        <taxon>Eubacteriales</taxon>
        <taxon>Clostridiaceae</taxon>
        <taxon>Clostridium</taxon>
    </lineage>
</organism>
<keyword evidence="6" id="KW-0805">Transcription regulation</keyword>
<dbReference type="EMBL" id="MZGV01000006">
    <property type="protein sequence ID" value="OPJ63991.1"/>
    <property type="molecule type" value="Genomic_DNA"/>
</dbReference>
<dbReference type="InterPro" id="IPR018060">
    <property type="entry name" value="HTH_AraC"/>
</dbReference>
<dbReference type="PROSITE" id="PS01124">
    <property type="entry name" value="HTH_ARAC_FAMILY_2"/>
    <property type="match status" value="1"/>
</dbReference>
<comment type="function">
    <text evidence="9">May play the central regulatory role in sporulation. It may be an element of the effector pathway responsible for the activation of sporulation genes in response to nutritional stress. Spo0A may act in concert with spo0H (a sigma factor) to control the expression of some genes that are critical to the sporulation process.</text>
</comment>
<comment type="caution">
    <text evidence="13">The sequence shown here is derived from an EMBL/GenBank/DDBJ whole genome shotgun (WGS) entry which is preliminary data.</text>
</comment>
<dbReference type="GO" id="GO:0005737">
    <property type="term" value="C:cytoplasm"/>
    <property type="evidence" value="ECO:0007669"/>
    <property type="project" value="UniProtKB-SubCell"/>
</dbReference>
<evidence type="ECO:0000256" key="7">
    <source>
        <dbReference type="ARBA" id="ARBA00023125"/>
    </source>
</evidence>
<evidence type="ECO:0000259" key="12">
    <source>
        <dbReference type="PROSITE" id="PS50110"/>
    </source>
</evidence>
<dbReference type="SMART" id="SM00448">
    <property type="entry name" value="REC"/>
    <property type="match status" value="1"/>
</dbReference>
<dbReference type="CDD" id="cd17536">
    <property type="entry name" value="REC_YesN-like"/>
    <property type="match status" value="1"/>
</dbReference>
<evidence type="ECO:0000256" key="4">
    <source>
        <dbReference type="ARBA" id="ARBA00022553"/>
    </source>
</evidence>
<dbReference type="PRINTS" id="PR00032">
    <property type="entry name" value="HTHARAC"/>
</dbReference>
<dbReference type="OrthoDB" id="384217at2"/>
<evidence type="ECO:0000259" key="11">
    <source>
        <dbReference type="PROSITE" id="PS01124"/>
    </source>
</evidence>
<dbReference type="Pfam" id="PF12833">
    <property type="entry name" value="HTH_18"/>
    <property type="match status" value="1"/>
</dbReference>
<keyword evidence="8" id="KW-0804">Transcription</keyword>
<keyword evidence="5" id="KW-0902">Two-component regulatory system</keyword>
<dbReference type="Gene3D" id="3.40.50.2300">
    <property type="match status" value="1"/>
</dbReference>
<evidence type="ECO:0000256" key="5">
    <source>
        <dbReference type="ARBA" id="ARBA00023012"/>
    </source>
</evidence>
<evidence type="ECO:0000313" key="13">
    <source>
        <dbReference type="EMBL" id="OPJ63991.1"/>
    </source>
</evidence>
<proteinExistence type="predicted"/>
<dbReference type="PROSITE" id="PS50110">
    <property type="entry name" value="RESPONSE_REGULATORY"/>
    <property type="match status" value="1"/>
</dbReference>
<evidence type="ECO:0000256" key="3">
    <source>
        <dbReference type="ARBA" id="ARBA00022490"/>
    </source>
</evidence>
<sequence>MYSLLIIDDEILELDTLKDYVDWDSYDISVIGTAKNGKNALSIAIEHKPDIIITDIKMPIMDGVEFSRRLREANIYSKLIFLTGYDDFAYAKNAIDVQASGYILKPFSIAELDEVINQVREQLESDRLRLNSVKLFVKEIFELLLDNPEIDDVKNVISELDKIKSYDYNDSNYKMMLVYSDNDAVNHVKDYIYSLDEYAQIIIKDTKYVAVILNSNISQLQDMEKFARAVQSEIFMKEKKYAAVIYLDSAIKLEELGRVYKKLITLEECIFYSGKNCIINASIFCHYPANNIEIPNFENKLIKAFFTYKRESISQVIDEYFNFMIDNKISKSMFLESLFNLFLYVWENFFKNNPNIDWEPISRTELWNELIKFKDINDAYSFTEQNINRLTQYLIEKQKDKNQQVVDKVIKFIEKNFGNQIIINDVAKDIYLSPNYIRNIFKEKTGTTFLEYLVDFRMKKASEFLKDKSLKVHEVSNKVGYENVSYFCSVFARHYGVSPSEYRNKF</sequence>
<comment type="subcellular location">
    <subcellularLocation>
        <location evidence="1">Cytoplasm</location>
    </subcellularLocation>
</comment>
<dbReference type="GO" id="GO:0003700">
    <property type="term" value="F:DNA-binding transcription factor activity"/>
    <property type="evidence" value="ECO:0007669"/>
    <property type="project" value="InterPro"/>
</dbReference>
<evidence type="ECO:0000313" key="14">
    <source>
        <dbReference type="Proteomes" id="UP000190080"/>
    </source>
</evidence>
<dbReference type="InterPro" id="IPR011006">
    <property type="entry name" value="CheY-like_superfamily"/>
</dbReference>
<dbReference type="SUPFAM" id="SSF46689">
    <property type="entry name" value="Homeodomain-like"/>
    <property type="match status" value="2"/>
</dbReference>
<feature type="modified residue" description="4-aspartylphosphate" evidence="10">
    <location>
        <position position="55"/>
    </location>
</feature>
<dbReference type="GO" id="GO:0000160">
    <property type="term" value="P:phosphorelay signal transduction system"/>
    <property type="evidence" value="ECO:0007669"/>
    <property type="project" value="UniProtKB-KW"/>
</dbReference>
<dbReference type="STRING" id="1450648.CLORY_08630"/>
<keyword evidence="3" id="KW-0963">Cytoplasm</keyword>
<dbReference type="RefSeq" id="WP_079422298.1">
    <property type="nucleotide sequence ID" value="NZ_MZGV01000006.1"/>
</dbReference>
<keyword evidence="7" id="KW-0238">DNA-binding</keyword>
<keyword evidence="4 10" id="KW-0597">Phosphoprotein</keyword>
<feature type="domain" description="Response regulatory" evidence="12">
    <location>
        <begin position="3"/>
        <end position="120"/>
    </location>
</feature>
<dbReference type="PANTHER" id="PTHR42713">
    <property type="entry name" value="HISTIDINE KINASE-RELATED"/>
    <property type="match status" value="1"/>
</dbReference>
<evidence type="ECO:0000256" key="1">
    <source>
        <dbReference type="ARBA" id="ARBA00004496"/>
    </source>
</evidence>
<name>A0A1V4IVD3_9CLOT</name>
<evidence type="ECO:0000256" key="8">
    <source>
        <dbReference type="ARBA" id="ARBA00023163"/>
    </source>
</evidence>
<dbReference type="SUPFAM" id="SSF52172">
    <property type="entry name" value="CheY-like"/>
    <property type="match status" value="1"/>
</dbReference>
<dbReference type="AlphaFoldDB" id="A0A1V4IVD3"/>
<dbReference type="InterPro" id="IPR009057">
    <property type="entry name" value="Homeodomain-like_sf"/>
</dbReference>
<dbReference type="Pfam" id="PF00072">
    <property type="entry name" value="Response_reg"/>
    <property type="match status" value="1"/>
</dbReference>
<evidence type="ECO:0000256" key="6">
    <source>
        <dbReference type="ARBA" id="ARBA00023015"/>
    </source>
</evidence>
<evidence type="ECO:0000256" key="9">
    <source>
        <dbReference type="ARBA" id="ARBA00024867"/>
    </source>
</evidence>
<dbReference type="InterPro" id="IPR051552">
    <property type="entry name" value="HptR"/>
</dbReference>
<dbReference type="InterPro" id="IPR001789">
    <property type="entry name" value="Sig_transdc_resp-reg_receiver"/>
</dbReference>
<keyword evidence="14" id="KW-1185">Reference proteome</keyword>
<accession>A0A1V4IVD3</accession>
<evidence type="ECO:0000256" key="2">
    <source>
        <dbReference type="ARBA" id="ARBA00018672"/>
    </source>
</evidence>
<reference evidence="13 14" key="1">
    <citation type="submission" date="2017-03" db="EMBL/GenBank/DDBJ databases">
        <title>Genome sequence of Clostridium oryzae DSM 28571.</title>
        <authorList>
            <person name="Poehlein A."/>
            <person name="Daniel R."/>
        </authorList>
    </citation>
    <scope>NUCLEOTIDE SEQUENCE [LARGE SCALE GENOMIC DNA]</scope>
    <source>
        <strain evidence="13 14">DSM 28571</strain>
    </source>
</reference>